<feature type="non-terminal residue" evidence="1">
    <location>
        <position position="1"/>
    </location>
</feature>
<proteinExistence type="predicted"/>
<gene>
    <name evidence="1" type="ORF">Tci_932987</name>
</gene>
<protein>
    <submittedName>
        <fullName evidence="1">Uncharacterized protein</fullName>
    </submittedName>
</protein>
<accession>A0A699XSQ2</accession>
<name>A0A699XSQ2_TANCI</name>
<dbReference type="AlphaFoldDB" id="A0A699XSQ2"/>
<reference evidence="1" key="1">
    <citation type="journal article" date="2019" name="Sci. Rep.">
        <title>Draft genome of Tanacetum cinerariifolium, the natural source of mosquito coil.</title>
        <authorList>
            <person name="Yamashiro T."/>
            <person name="Shiraishi A."/>
            <person name="Satake H."/>
            <person name="Nakayama K."/>
        </authorList>
    </citation>
    <scope>NUCLEOTIDE SEQUENCE</scope>
</reference>
<comment type="caution">
    <text evidence="1">The sequence shown here is derived from an EMBL/GenBank/DDBJ whole genome shotgun (WGS) entry which is preliminary data.</text>
</comment>
<feature type="non-terminal residue" evidence="1">
    <location>
        <position position="79"/>
    </location>
</feature>
<dbReference type="EMBL" id="BKCJ011885688">
    <property type="protein sequence ID" value="GFD61018.1"/>
    <property type="molecule type" value="Genomic_DNA"/>
</dbReference>
<organism evidence="1">
    <name type="scientific">Tanacetum cinerariifolium</name>
    <name type="common">Dalmatian daisy</name>
    <name type="synonym">Chrysanthemum cinerariifolium</name>
    <dbReference type="NCBI Taxonomy" id="118510"/>
    <lineage>
        <taxon>Eukaryota</taxon>
        <taxon>Viridiplantae</taxon>
        <taxon>Streptophyta</taxon>
        <taxon>Embryophyta</taxon>
        <taxon>Tracheophyta</taxon>
        <taxon>Spermatophyta</taxon>
        <taxon>Magnoliopsida</taxon>
        <taxon>eudicotyledons</taxon>
        <taxon>Gunneridae</taxon>
        <taxon>Pentapetalae</taxon>
        <taxon>asterids</taxon>
        <taxon>campanulids</taxon>
        <taxon>Asterales</taxon>
        <taxon>Asteraceae</taxon>
        <taxon>Asteroideae</taxon>
        <taxon>Anthemideae</taxon>
        <taxon>Anthemidinae</taxon>
        <taxon>Tanacetum</taxon>
    </lineage>
</organism>
<evidence type="ECO:0000313" key="1">
    <source>
        <dbReference type="EMBL" id="GFD61018.1"/>
    </source>
</evidence>
<sequence length="79" mass="9163">VDLVHALDLHNRIKNLSEDFNMFVEARKTKEAKGAKVVEVSSNEEDFSDEGFFGDEYVVVFNDVKYSLTDVEIKMFKER</sequence>